<reference evidence="1 2" key="1">
    <citation type="submission" date="2019-02" db="EMBL/GenBank/DDBJ databases">
        <title>Deep-cultivation of Planctomycetes and their phenomic and genomic characterization uncovers novel biology.</title>
        <authorList>
            <person name="Wiegand S."/>
            <person name="Jogler M."/>
            <person name="Boedeker C."/>
            <person name="Pinto D."/>
            <person name="Vollmers J."/>
            <person name="Rivas-Marin E."/>
            <person name="Kohn T."/>
            <person name="Peeters S.H."/>
            <person name="Heuer A."/>
            <person name="Rast P."/>
            <person name="Oberbeckmann S."/>
            <person name="Bunk B."/>
            <person name="Jeske O."/>
            <person name="Meyerdierks A."/>
            <person name="Storesund J.E."/>
            <person name="Kallscheuer N."/>
            <person name="Luecker S."/>
            <person name="Lage O.M."/>
            <person name="Pohl T."/>
            <person name="Merkel B.J."/>
            <person name="Hornburger P."/>
            <person name="Mueller R.-W."/>
            <person name="Bruemmer F."/>
            <person name="Labrenz M."/>
            <person name="Spormann A.M."/>
            <person name="Op den Camp H."/>
            <person name="Overmann J."/>
            <person name="Amann R."/>
            <person name="Jetten M.S.M."/>
            <person name="Mascher T."/>
            <person name="Medema M.H."/>
            <person name="Devos D.P."/>
            <person name="Kaster A.-K."/>
            <person name="Ovreas L."/>
            <person name="Rohde M."/>
            <person name="Galperin M.Y."/>
            <person name="Jogler C."/>
        </authorList>
    </citation>
    <scope>NUCLEOTIDE SEQUENCE [LARGE SCALE GENOMIC DNA]</scope>
    <source>
        <strain evidence="1 2">Pla175</strain>
    </source>
</reference>
<evidence type="ECO:0000313" key="1">
    <source>
        <dbReference type="EMBL" id="QDU90529.1"/>
    </source>
</evidence>
<dbReference type="AlphaFoldDB" id="A0A518DGD9"/>
<dbReference type="EMBL" id="CP036291">
    <property type="protein sequence ID" value="QDU90529.1"/>
    <property type="molecule type" value="Genomic_DNA"/>
</dbReference>
<dbReference type="Proteomes" id="UP000317429">
    <property type="component" value="Chromosome"/>
</dbReference>
<organism evidence="1 2">
    <name type="scientific">Pirellulimonas nuda</name>
    <dbReference type="NCBI Taxonomy" id="2528009"/>
    <lineage>
        <taxon>Bacteria</taxon>
        <taxon>Pseudomonadati</taxon>
        <taxon>Planctomycetota</taxon>
        <taxon>Planctomycetia</taxon>
        <taxon>Pirellulales</taxon>
        <taxon>Lacipirellulaceae</taxon>
        <taxon>Pirellulimonas</taxon>
    </lineage>
</organism>
<gene>
    <name evidence="1" type="ORF">Pla175_39350</name>
</gene>
<dbReference type="RefSeq" id="WP_231953976.1">
    <property type="nucleotide sequence ID" value="NZ_CP036291.1"/>
</dbReference>
<evidence type="ECO:0000313" key="2">
    <source>
        <dbReference type="Proteomes" id="UP000317429"/>
    </source>
</evidence>
<proteinExistence type="predicted"/>
<protein>
    <submittedName>
        <fullName evidence="1">Uncharacterized protein</fullName>
    </submittedName>
</protein>
<accession>A0A518DGD9</accession>
<dbReference type="KEGG" id="pnd:Pla175_39350"/>
<keyword evidence="2" id="KW-1185">Reference proteome</keyword>
<sequence length="82" mass="9002">MNRMMSFDLDDDTAKQLTEFAAQRGLSVDGLIRTWLEESGDIRSAGSSASEADFVAELTPLLFDGPSLPADFSRADIYTDHD</sequence>
<name>A0A518DGD9_9BACT</name>